<feature type="region of interest" description="Disordered" evidence="5">
    <location>
        <begin position="52"/>
        <end position="84"/>
    </location>
</feature>
<name>A0ABR0JNZ6_9EURO</name>
<keyword evidence="2 6" id="KW-0812">Transmembrane</keyword>
<reference evidence="7 8" key="1">
    <citation type="submission" date="2023-08" db="EMBL/GenBank/DDBJ databases">
        <title>Black Yeasts Isolated from many extreme environments.</title>
        <authorList>
            <person name="Coleine C."/>
            <person name="Stajich J.E."/>
            <person name="Selbmann L."/>
        </authorList>
    </citation>
    <scope>NUCLEOTIDE SEQUENCE [LARGE SCALE GENOMIC DNA]</scope>
    <source>
        <strain evidence="7 8">CCFEE 6328</strain>
    </source>
</reference>
<dbReference type="Proteomes" id="UP001345691">
    <property type="component" value="Unassembled WGS sequence"/>
</dbReference>
<dbReference type="EMBL" id="JAVRRF010000002">
    <property type="protein sequence ID" value="KAK5067678.1"/>
    <property type="molecule type" value="Genomic_DNA"/>
</dbReference>
<dbReference type="InterPro" id="IPR045863">
    <property type="entry name" value="CorA_TM1_TM2"/>
</dbReference>
<dbReference type="InterPro" id="IPR002523">
    <property type="entry name" value="MgTranspt_CorA/ZnTranspt_ZntB"/>
</dbReference>
<evidence type="ECO:0000313" key="8">
    <source>
        <dbReference type="Proteomes" id="UP001345691"/>
    </source>
</evidence>
<accession>A0ABR0JNZ6</accession>
<comment type="subcellular location">
    <subcellularLocation>
        <location evidence="1">Membrane</location>
        <topology evidence="1">Multi-pass membrane protein</topology>
    </subcellularLocation>
</comment>
<keyword evidence="8" id="KW-1185">Reference proteome</keyword>
<organism evidence="7 8">
    <name type="scientific">Exophiala sideris</name>
    <dbReference type="NCBI Taxonomy" id="1016849"/>
    <lineage>
        <taxon>Eukaryota</taxon>
        <taxon>Fungi</taxon>
        <taxon>Dikarya</taxon>
        <taxon>Ascomycota</taxon>
        <taxon>Pezizomycotina</taxon>
        <taxon>Eurotiomycetes</taxon>
        <taxon>Chaetothyriomycetidae</taxon>
        <taxon>Chaetothyriales</taxon>
        <taxon>Herpotrichiellaceae</taxon>
        <taxon>Exophiala</taxon>
    </lineage>
</organism>
<evidence type="ECO:0000256" key="5">
    <source>
        <dbReference type="SAM" id="MobiDB-lite"/>
    </source>
</evidence>
<dbReference type="Gene3D" id="1.20.58.340">
    <property type="entry name" value="Magnesium transport protein CorA, transmembrane region"/>
    <property type="match status" value="1"/>
</dbReference>
<evidence type="ECO:0000256" key="1">
    <source>
        <dbReference type="ARBA" id="ARBA00004141"/>
    </source>
</evidence>
<feature type="transmembrane region" description="Helical" evidence="6">
    <location>
        <begin position="492"/>
        <end position="511"/>
    </location>
</feature>
<feature type="transmembrane region" description="Helical" evidence="6">
    <location>
        <begin position="456"/>
        <end position="480"/>
    </location>
</feature>
<keyword evidence="3 6" id="KW-1133">Transmembrane helix</keyword>
<sequence length="535" mass="60874">MATSTAPDSTRSYLRQVERSAHRYPTFKRLLEFTSLLEQGQPRLSVLEFRSSGVAEQKNRSPKQLGEYLNTPASSTGGKGAKDSSQCQGRLYLLEDLSTAYVEALGGHFNIDPDVFVRHLYLPFWDRDDGDEPHMDQRLPNKLFSAFRTGTSPLAYSLRYYEVRKMSSLAVVGGSRRTTGSNVRRRMLHVRTERAGSYDLILRNVSFWLDGTSSTSTDWKAMRSQVLYRSQNDPGAGEAVHEYISSAYLGGYTSFISWRDRPEVADQTAKAAHELPQTSLFDDIVAFWTHTAGPNDVKMVLQDPKTVATPMHRIVASYWLAFLEFDADAIRQLENMLRAFEQLRQQEQLSRDTATTAVAELRVLLQHVNEWRRRTWWHLDHSRFNLEALSSLSATICLSGCKHNHWAGSSDKITEDFLAIRERVQYCKDRMESLMPVVMGAFSLLEAQQRGQEGEFLTFLSILATVFLPLSFAASLFSMAEDYLPGHRLSGNFWAVSAPLVALIFASVYLIRHRGFGEWKLSRHWRTQPAMREGV</sequence>
<protein>
    <submittedName>
        <fullName evidence="7">Uncharacterized protein</fullName>
    </submittedName>
</protein>
<evidence type="ECO:0000256" key="4">
    <source>
        <dbReference type="ARBA" id="ARBA00023136"/>
    </source>
</evidence>
<dbReference type="SUPFAM" id="SSF144083">
    <property type="entry name" value="Magnesium transport protein CorA, transmembrane region"/>
    <property type="match status" value="1"/>
</dbReference>
<proteinExistence type="predicted"/>
<comment type="caution">
    <text evidence="7">The sequence shown here is derived from an EMBL/GenBank/DDBJ whole genome shotgun (WGS) entry which is preliminary data.</text>
</comment>
<evidence type="ECO:0000256" key="2">
    <source>
        <dbReference type="ARBA" id="ARBA00022692"/>
    </source>
</evidence>
<evidence type="ECO:0000313" key="7">
    <source>
        <dbReference type="EMBL" id="KAK5067678.1"/>
    </source>
</evidence>
<gene>
    <name evidence="7" type="ORF">LTR69_001667</name>
</gene>
<keyword evidence="4 6" id="KW-0472">Membrane</keyword>
<evidence type="ECO:0000256" key="3">
    <source>
        <dbReference type="ARBA" id="ARBA00022989"/>
    </source>
</evidence>
<dbReference type="Pfam" id="PF01544">
    <property type="entry name" value="CorA"/>
    <property type="match status" value="1"/>
</dbReference>
<evidence type="ECO:0000256" key="6">
    <source>
        <dbReference type="SAM" id="Phobius"/>
    </source>
</evidence>